<comment type="caution">
    <text evidence="2">The sequence shown here is derived from an EMBL/GenBank/DDBJ whole genome shotgun (WGS) entry which is preliminary data.</text>
</comment>
<reference evidence="2" key="1">
    <citation type="journal article" date="2021" name="IMA Fungus">
        <title>Genomic characterization of three marine fungi, including Emericellopsis atlantica sp. nov. with signatures of a generalist lifestyle and marine biomass degradation.</title>
        <authorList>
            <person name="Hagestad O.C."/>
            <person name="Hou L."/>
            <person name="Andersen J.H."/>
            <person name="Hansen E.H."/>
            <person name="Altermark B."/>
            <person name="Li C."/>
            <person name="Kuhnert E."/>
            <person name="Cox R.J."/>
            <person name="Crous P.W."/>
            <person name="Spatafora J.W."/>
            <person name="Lail K."/>
            <person name="Amirebrahimi M."/>
            <person name="Lipzen A."/>
            <person name="Pangilinan J."/>
            <person name="Andreopoulos W."/>
            <person name="Hayes R.D."/>
            <person name="Ng V."/>
            <person name="Grigoriev I.V."/>
            <person name="Jackson S.A."/>
            <person name="Sutton T.D.S."/>
            <person name="Dobson A.D.W."/>
            <person name="Rama T."/>
        </authorList>
    </citation>
    <scope>NUCLEOTIDE SEQUENCE</scope>
    <source>
        <strain evidence="2">TRa018bII</strain>
    </source>
</reference>
<gene>
    <name evidence="2" type="ORF">BJ875DRAFT_460876</name>
</gene>
<feature type="transmembrane region" description="Helical" evidence="1">
    <location>
        <begin position="71"/>
        <end position="92"/>
    </location>
</feature>
<evidence type="ECO:0000256" key="1">
    <source>
        <dbReference type="SAM" id="Phobius"/>
    </source>
</evidence>
<evidence type="ECO:0000313" key="2">
    <source>
        <dbReference type="EMBL" id="KAG9234717.1"/>
    </source>
</evidence>
<keyword evidence="1" id="KW-0812">Transmembrane</keyword>
<dbReference type="AlphaFoldDB" id="A0A9P8C5Z5"/>
<sequence>MILIIIDIVIHHISQGPKNHKTPGTSHYATCWTFLQKLPRRVGPLVAVAAFESGLKAAVRVSLIEPGAFRLYFCFYFLASLLSPFILFRGVVQIFSFVMTPRGLLSTVRFLDPVCVFLGHIILNLRN</sequence>
<evidence type="ECO:0000313" key="3">
    <source>
        <dbReference type="Proteomes" id="UP000824998"/>
    </source>
</evidence>
<name>A0A9P8C5Z5_9HELO</name>
<keyword evidence="1" id="KW-0472">Membrane</keyword>
<dbReference type="EMBL" id="MU251454">
    <property type="protein sequence ID" value="KAG9234717.1"/>
    <property type="molecule type" value="Genomic_DNA"/>
</dbReference>
<dbReference type="Proteomes" id="UP000824998">
    <property type="component" value="Unassembled WGS sequence"/>
</dbReference>
<accession>A0A9P8C5Z5</accession>
<organism evidence="2 3">
    <name type="scientific">Amylocarpus encephaloides</name>
    <dbReference type="NCBI Taxonomy" id="45428"/>
    <lineage>
        <taxon>Eukaryota</taxon>
        <taxon>Fungi</taxon>
        <taxon>Dikarya</taxon>
        <taxon>Ascomycota</taxon>
        <taxon>Pezizomycotina</taxon>
        <taxon>Leotiomycetes</taxon>
        <taxon>Helotiales</taxon>
        <taxon>Helotiales incertae sedis</taxon>
        <taxon>Amylocarpus</taxon>
    </lineage>
</organism>
<feature type="transmembrane region" description="Helical" evidence="1">
    <location>
        <begin position="104"/>
        <end position="123"/>
    </location>
</feature>
<protein>
    <submittedName>
        <fullName evidence="2">Uncharacterized protein</fullName>
    </submittedName>
</protein>
<proteinExistence type="predicted"/>
<keyword evidence="3" id="KW-1185">Reference proteome</keyword>
<keyword evidence="1" id="KW-1133">Transmembrane helix</keyword>